<keyword evidence="2" id="KW-1185">Reference proteome</keyword>
<reference evidence="1" key="1">
    <citation type="submission" date="2021-03" db="EMBL/GenBank/DDBJ databases">
        <title>Evolutionary priming and transition to the ectomycorrhizal habit in an iconic lineage of mushroom-forming fungi: is preadaptation a requirement?</title>
        <authorList>
            <consortium name="DOE Joint Genome Institute"/>
            <person name="Looney B.P."/>
            <person name="Miyauchi S."/>
            <person name="Morin E."/>
            <person name="Drula E."/>
            <person name="Courty P.E."/>
            <person name="Chicoki N."/>
            <person name="Fauchery L."/>
            <person name="Kohler A."/>
            <person name="Kuo A."/>
            <person name="LaButti K."/>
            <person name="Pangilinan J."/>
            <person name="Lipzen A."/>
            <person name="Riley R."/>
            <person name="Andreopoulos W."/>
            <person name="He G."/>
            <person name="Johnson J."/>
            <person name="Barry K.W."/>
            <person name="Grigoriev I.V."/>
            <person name="Nagy L."/>
            <person name="Hibbett D."/>
            <person name="Henrissat B."/>
            <person name="Matheny P.B."/>
            <person name="Labbe J."/>
            <person name="Martin A.F."/>
        </authorList>
    </citation>
    <scope>NUCLEOTIDE SEQUENCE</scope>
    <source>
        <strain evidence="1">BPL698</strain>
    </source>
</reference>
<evidence type="ECO:0000313" key="1">
    <source>
        <dbReference type="EMBL" id="KAI9510346.1"/>
    </source>
</evidence>
<protein>
    <submittedName>
        <fullName evidence="1">Uncharacterized protein</fullName>
    </submittedName>
</protein>
<dbReference type="Proteomes" id="UP001207468">
    <property type="component" value="Unassembled WGS sequence"/>
</dbReference>
<comment type="caution">
    <text evidence="1">The sequence shown here is derived from an EMBL/GenBank/DDBJ whole genome shotgun (WGS) entry which is preliminary data.</text>
</comment>
<accession>A0ACC0UGF3</accession>
<name>A0ACC0UGF3_9AGAM</name>
<proteinExistence type="predicted"/>
<sequence>MSLGNWPHSTPIHILDDDSLLNMFYLSRPVLVNEAEDDDDDILAGGEWGRERWWYRVAQVCQRWRYLILGSASYLRLCFVCTYGVPVADMLAHSPPLPLILDYINGDHEITAEEEEGIMLALRHRNRVRRIRLMMPVANLQKLVAAIDDEFPMLEFLFVDAHTEGGASSSLTLPEAFCAPCLCHFTSMNFNLPLGSPLLATSVALVTLSLQWIPPFRPNELLQRLSLMPQLETLGIHCYPPLLTRDIERELFGMAFTAHATLPNLRWFGFGGANAYLEALLSHITTPLLEKLQIFFYVRELTFSVPHLLQFLSATRDLRLRSAEFVFDDSGVAVKVYPRKGAKMYSLYMDVPCQLPGLQVSSLAEIFDGLSPVFSEVKHLTFAYAKVNSWLGRYNGADRSEWRKLLRSFRNVRSLVVDEELMGEVSRCLRLEDGELPQDILPELKDLSYFGGSDSVDVFTGFINGRQAAGLPVLPIGEYMCYLKFIPLDVYSFSYTLNDSPDLDNRPGSFTPIHLLDDDVLLNVFDIYPEDISASYNDVLSDPDWDSARWWYKLAQVCRRWRYLILSSPVRLALHLVCTYGTPVAEMLAHSPPLPLIVNYQDDAREVTVEDEEAILLALQYRDRVRRIGLRMPATNLLKHIMAMSEPFPVLERLFMWPPSRDDTNLMLPATFQAPHLRQLSLYYVSLPMGSPLLSTATGLTYLELWDILPSAYFPPSYLVARLTSLPQLECLSIGFKFAVTTRAIESHPSHLVGPLVTLPNFRLCFFRGVRAYLEGFLARIRTPLLETLQIRLFNQPTFSFPHLLRFINTTENLRFRFARVFFFQELVDLTADRREGGRINPFHVAVGCRHIDWQVSAATQIFSALVPALSVVETLVLNYEEHDLPSEWDDDFKRARWRDLLIPFTKVKVLHVDGGLIKELSHSLRTEDEEYPPELLPELKELIYYKDGDPSDAFFSLSPSTFLILATFLSPSACSPPLLSSDLFPTCPLETLRIMFSAVILRSSFGMGDHYQDARRISSPWLVRVRRRWRLSGRFLPSDDQDSPSEARYHVKLLDRFHRSTLMAHAIVNHSEEPQICGSWLRINGTLDGRSKCYLQKPRLASIFYGP</sequence>
<organism evidence="1 2">
    <name type="scientific">Russula earlei</name>
    <dbReference type="NCBI Taxonomy" id="71964"/>
    <lineage>
        <taxon>Eukaryota</taxon>
        <taxon>Fungi</taxon>
        <taxon>Dikarya</taxon>
        <taxon>Basidiomycota</taxon>
        <taxon>Agaricomycotina</taxon>
        <taxon>Agaricomycetes</taxon>
        <taxon>Russulales</taxon>
        <taxon>Russulaceae</taxon>
        <taxon>Russula</taxon>
    </lineage>
</organism>
<gene>
    <name evidence="1" type="ORF">F5148DRAFT_1147620</name>
</gene>
<dbReference type="EMBL" id="JAGFNK010000044">
    <property type="protein sequence ID" value="KAI9510346.1"/>
    <property type="molecule type" value="Genomic_DNA"/>
</dbReference>
<evidence type="ECO:0000313" key="2">
    <source>
        <dbReference type="Proteomes" id="UP001207468"/>
    </source>
</evidence>